<evidence type="ECO:0000313" key="2">
    <source>
        <dbReference type="Proteomes" id="UP000250235"/>
    </source>
</evidence>
<name>A0A2Z7DD44_9LAMI</name>
<organism evidence="1 2">
    <name type="scientific">Dorcoceras hygrometricum</name>
    <dbReference type="NCBI Taxonomy" id="472368"/>
    <lineage>
        <taxon>Eukaryota</taxon>
        <taxon>Viridiplantae</taxon>
        <taxon>Streptophyta</taxon>
        <taxon>Embryophyta</taxon>
        <taxon>Tracheophyta</taxon>
        <taxon>Spermatophyta</taxon>
        <taxon>Magnoliopsida</taxon>
        <taxon>eudicotyledons</taxon>
        <taxon>Gunneridae</taxon>
        <taxon>Pentapetalae</taxon>
        <taxon>asterids</taxon>
        <taxon>lamiids</taxon>
        <taxon>Lamiales</taxon>
        <taxon>Gesneriaceae</taxon>
        <taxon>Didymocarpoideae</taxon>
        <taxon>Trichosporeae</taxon>
        <taxon>Loxocarpinae</taxon>
        <taxon>Dorcoceras</taxon>
    </lineage>
</organism>
<proteinExistence type="predicted"/>
<accession>A0A2Z7DD44</accession>
<sequence>MSARDACALAAHGARPLARVQRLVARRRCWTAAEMCAPAAHSGRSRRAMVQSLHTGRSMASRPWRNLLCHNQRTMAHGSAALVAAARDLLAAAAVR</sequence>
<dbReference type="Proteomes" id="UP000250235">
    <property type="component" value="Unassembled WGS sequence"/>
</dbReference>
<protein>
    <submittedName>
        <fullName evidence="1">Uncharacterized protein</fullName>
    </submittedName>
</protein>
<dbReference type="EMBL" id="KQ987819">
    <property type="protein sequence ID" value="KZV56746.1"/>
    <property type="molecule type" value="Genomic_DNA"/>
</dbReference>
<evidence type="ECO:0000313" key="1">
    <source>
        <dbReference type="EMBL" id="KZV56746.1"/>
    </source>
</evidence>
<keyword evidence="2" id="KW-1185">Reference proteome</keyword>
<gene>
    <name evidence="1" type="ORF">F511_38873</name>
</gene>
<reference evidence="1 2" key="1">
    <citation type="journal article" date="2015" name="Proc. Natl. Acad. Sci. U.S.A.">
        <title>The resurrection genome of Boea hygrometrica: A blueprint for survival of dehydration.</title>
        <authorList>
            <person name="Xiao L."/>
            <person name="Yang G."/>
            <person name="Zhang L."/>
            <person name="Yang X."/>
            <person name="Zhao S."/>
            <person name="Ji Z."/>
            <person name="Zhou Q."/>
            <person name="Hu M."/>
            <person name="Wang Y."/>
            <person name="Chen M."/>
            <person name="Xu Y."/>
            <person name="Jin H."/>
            <person name="Xiao X."/>
            <person name="Hu G."/>
            <person name="Bao F."/>
            <person name="Hu Y."/>
            <person name="Wan P."/>
            <person name="Li L."/>
            <person name="Deng X."/>
            <person name="Kuang T."/>
            <person name="Xiang C."/>
            <person name="Zhu J.K."/>
            <person name="Oliver M.J."/>
            <person name="He Y."/>
        </authorList>
    </citation>
    <scope>NUCLEOTIDE SEQUENCE [LARGE SCALE GENOMIC DNA]</scope>
    <source>
        <strain evidence="2">cv. XS01</strain>
    </source>
</reference>
<dbReference type="AlphaFoldDB" id="A0A2Z7DD44"/>